<feature type="signal peptide" evidence="5">
    <location>
        <begin position="1"/>
        <end position="24"/>
    </location>
</feature>
<dbReference type="Gene3D" id="3.40.190.10">
    <property type="entry name" value="Periplasmic binding protein-like II"/>
    <property type="match status" value="2"/>
</dbReference>
<evidence type="ECO:0000259" key="6">
    <source>
        <dbReference type="SMART" id="SM00062"/>
    </source>
</evidence>
<dbReference type="PROSITE" id="PS01039">
    <property type="entry name" value="SBP_BACTERIAL_3"/>
    <property type="match status" value="1"/>
</dbReference>
<comment type="caution">
    <text evidence="7">The sequence shown here is derived from an EMBL/GenBank/DDBJ whole genome shotgun (WGS) entry which is preliminary data.</text>
</comment>
<evidence type="ECO:0000256" key="2">
    <source>
        <dbReference type="ARBA" id="ARBA00010333"/>
    </source>
</evidence>
<comment type="similarity">
    <text evidence="2 4">Belongs to the bacterial solute-binding protein 3 family.</text>
</comment>
<dbReference type="Proteomes" id="UP000617426">
    <property type="component" value="Unassembled WGS sequence"/>
</dbReference>
<evidence type="ECO:0000256" key="5">
    <source>
        <dbReference type="SAM" id="SignalP"/>
    </source>
</evidence>
<protein>
    <submittedName>
        <fullName evidence="7">ABC-type amino acid transport substrate-binding protein</fullName>
    </submittedName>
</protein>
<evidence type="ECO:0000256" key="3">
    <source>
        <dbReference type="ARBA" id="ARBA00022729"/>
    </source>
</evidence>
<feature type="domain" description="Solute-binding protein family 3/N-terminal" evidence="6">
    <location>
        <begin position="58"/>
        <end position="278"/>
    </location>
</feature>
<evidence type="ECO:0000256" key="1">
    <source>
        <dbReference type="ARBA" id="ARBA00004196"/>
    </source>
</evidence>
<sequence>MPSSLLARALSASALVLIPVLALGACSSAPTADPGSAGAASSTAAEDDALAALRESGVLKIGTEGTYAPFTYHDPVTNELTGYDVEVTSALADKLGVAPEFAEAKWDAIFAGLEAGRYDLIANQVSVNDERLARYDLSDTYATSIPVGVVAEDNTSIASVDDIAGLRGAHSATSNWAQISKGAGARIEPVDGFTEAITAIRDGRVDYTINDNLAVLDYLKSTGDAGVKIAFELPERAVAQAFALRKDSGLLDAINRALDELRAEGALAKISEKYFGEDVSVPLTDSARSAK</sequence>
<dbReference type="GO" id="GO:0030313">
    <property type="term" value="C:cell envelope"/>
    <property type="evidence" value="ECO:0007669"/>
    <property type="project" value="UniProtKB-SubCell"/>
</dbReference>
<dbReference type="RefSeq" id="WP_184451534.1">
    <property type="nucleotide sequence ID" value="NZ_JACHMK010000001.1"/>
</dbReference>
<reference evidence="7" key="1">
    <citation type="submission" date="2020-08" db="EMBL/GenBank/DDBJ databases">
        <title>Sequencing the genomes of 1000 actinobacteria strains.</title>
        <authorList>
            <person name="Klenk H.-P."/>
        </authorList>
    </citation>
    <scope>NUCLEOTIDE SEQUENCE</scope>
    <source>
        <strain evidence="7">DSM 10695</strain>
    </source>
</reference>
<dbReference type="SMART" id="SM00062">
    <property type="entry name" value="PBPb"/>
    <property type="match status" value="1"/>
</dbReference>
<dbReference type="EMBL" id="JACHMK010000001">
    <property type="protein sequence ID" value="MBB6333877.1"/>
    <property type="molecule type" value="Genomic_DNA"/>
</dbReference>
<proteinExistence type="inferred from homology"/>
<gene>
    <name evidence="7" type="ORF">HD592_000442</name>
</gene>
<dbReference type="AlphaFoldDB" id="A0A923IW75"/>
<evidence type="ECO:0000256" key="4">
    <source>
        <dbReference type="RuleBase" id="RU003744"/>
    </source>
</evidence>
<organism evidence="7 8">
    <name type="scientific">Schaalia hyovaginalis</name>
    <dbReference type="NCBI Taxonomy" id="29316"/>
    <lineage>
        <taxon>Bacteria</taxon>
        <taxon>Bacillati</taxon>
        <taxon>Actinomycetota</taxon>
        <taxon>Actinomycetes</taxon>
        <taxon>Actinomycetales</taxon>
        <taxon>Actinomycetaceae</taxon>
        <taxon>Schaalia</taxon>
    </lineage>
</organism>
<dbReference type="InterPro" id="IPR001638">
    <property type="entry name" value="Solute-binding_3/MltF_N"/>
</dbReference>
<evidence type="ECO:0000313" key="8">
    <source>
        <dbReference type="Proteomes" id="UP000617426"/>
    </source>
</evidence>
<dbReference type="PANTHER" id="PTHR35936:SF34">
    <property type="entry name" value="ABC TRANSPORTER EXTRACELLULAR-BINDING PROTEIN YCKB-RELATED"/>
    <property type="match status" value="1"/>
</dbReference>
<dbReference type="PANTHER" id="PTHR35936">
    <property type="entry name" value="MEMBRANE-BOUND LYTIC MUREIN TRANSGLYCOSYLASE F"/>
    <property type="match status" value="1"/>
</dbReference>
<feature type="chain" id="PRO_5039576249" evidence="5">
    <location>
        <begin position="25"/>
        <end position="291"/>
    </location>
</feature>
<keyword evidence="8" id="KW-1185">Reference proteome</keyword>
<comment type="subcellular location">
    <subcellularLocation>
        <location evidence="1">Cell envelope</location>
    </subcellularLocation>
</comment>
<dbReference type="InterPro" id="IPR018313">
    <property type="entry name" value="SBP_3_CS"/>
</dbReference>
<dbReference type="Pfam" id="PF00497">
    <property type="entry name" value="SBP_bac_3"/>
    <property type="match status" value="1"/>
</dbReference>
<accession>A0A923IW75</accession>
<name>A0A923IW75_9ACTO</name>
<dbReference type="SUPFAM" id="SSF53850">
    <property type="entry name" value="Periplasmic binding protein-like II"/>
    <property type="match status" value="1"/>
</dbReference>
<keyword evidence="3 5" id="KW-0732">Signal</keyword>
<evidence type="ECO:0000313" key="7">
    <source>
        <dbReference type="EMBL" id="MBB6333877.1"/>
    </source>
</evidence>